<name>A0AAW0LYI3_QUESU</name>
<reference evidence="1" key="3">
    <citation type="submission" date="2023-07" db="EMBL/GenBank/DDBJ databases">
        <title>An improved reference 1 genome and first organelle genomes of Quercus suber.</title>
        <authorList>
            <consortium name="Genosuber Consortium"/>
            <person name="Usie A."/>
            <person name="Serra O."/>
            <person name="Barros P."/>
        </authorList>
    </citation>
    <scope>NUCLEOTIDE SEQUENCE</scope>
    <source>
        <strain evidence="1">HL8</strain>
        <tissue evidence="1">Leaves</tissue>
    </source>
</reference>
<gene>
    <name evidence="1" type="ORF">CFP56_021613</name>
</gene>
<dbReference type="EMBL" id="PKMF04000033">
    <property type="protein sequence ID" value="KAK7856788.1"/>
    <property type="molecule type" value="Genomic_DNA"/>
</dbReference>
<evidence type="ECO:0000313" key="1">
    <source>
        <dbReference type="EMBL" id="KAK7856788.1"/>
    </source>
</evidence>
<reference evidence="1" key="1">
    <citation type="submission" date="2017-12" db="EMBL/GenBank/DDBJ databases">
        <authorList>
            <person name="Barbosa P."/>
            <person name="Usie A."/>
            <person name="Ramos A.M."/>
        </authorList>
    </citation>
    <scope>NUCLEOTIDE SEQUENCE</scope>
    <source>
        <strain evidence="1">HL8</strain>
        <tissue evidence="1">Leaves</tissue>
    </source>
</reference>
<dbReference type="PANTHER" id="PTHR37745">
    <property type="entry name" value="EXPRESSED PROTEIN"/>
    <property type="match status" value="1"/>
</dbReference>
<accession>A0AAW0LYI3</accession>
<dbReference type="AlphaFoldDB" id="A0AAW0LYI3"/>
<protein>
    <submittedName>
        <fullName evidence="1">Uncharacterized protein</fullName>
    </submittedName>
</protein>
<reference evidence="1" key="2">
    <citation type="journal article" date="2018" name="Sci. Data">
        <title>The draft genome sequence of cork oak.</title>
        <authorList>
            <person name="Ramos A.M."/>
            <person name="Usie A."/>
            <person name="Barbosa P."/>
            <person name="Barros P.M."/>
            <person name="Capote T."/>
            <person name="Chaves I."/>
            <person name="Simoes F."/>
            <person name="Abreu I."/>
            <person name="Carrasquinho I."/>
            <person name="Faro C."/>
            <person name="Guimaraes J.B."/>
            <person name="Mendonca D."/>
            <person name="Nobrega F."/>
            <person name="Rodrigues L."/>
            <person name="Saibo N.J.M."/>
            <person name="Varela M.C."/>
            <person name="Egas C."/>
            <person name="Matos J."/>
            <person name="Miguel C.M."/>
            <person name="Oliveira M.M."/>
            <person name="Ricardo C.P."/>
            <person name="Goncalves S."/>
        </authorList>
    </citation>
    <scope>NUCLEOTIDE SEQUENCE [LARGE SCALE GENOMIC DNA]</scope>
    <source>
        <strain evidence="1">HL8</strain>
    </source>
</reference>
<proteinExistence type="predicted"/>
<comment type="caution">
    <text evidence="1">The sequence shown here is derived from an EMBL/GenBank/DDBJ whole genome shotgun (WGS) entry which is preliminary data.</text>
</comment>
<organism evidence="1">
    <name type="scientific">Quercus suber</name>
    <name type="common">Cork oak</name>
    <dbReference type="NCBI Taxonomy" id="58331"/>
    <lineage>
        <taxon>Eukaryota</taxon>
        <taxon>Viridiplantae</taxon>
        <taxon>Streptophyta</taxon>
        <taxon>Embryophyta</taxon>
        <taxon>Tracheophyta</taxon>
        <taxon>Spermatophyta</taxon>
        <taxon>Magnoliopsida</taxon>
        <taxon>eudicotyledons</taxon>
        <taxon>Gunneridae</taxon>
        <taxon>Pentapetalae</taxon>
        <taxon>rosids</taxon>
        <taxon>fabids</taxon>
        <taxon>Fagales</taxon>
        <taxon>Fagaceae</taxon>
        <taxon>Quercus</taxon>
    </lineage>
</organism>
<sequence>MIRCLLEHRLATLVEICATTPRTVLKSWRAFWKDRNEETACLTAWNYVNYKEIPVEENHHLPFEN</sequence>
<dbReference type="PANTHER" id="PTHR37745:SF1">
    <property type="entry name" value="EXPRESSED PROTEIN"/>
    <property type="match status" value="1"/>
</dbReference>